<reference evidence="1 2" key="1">
    <citation type="journal article" date="2023" name="Microbiol. Resour. Announc.">
        <title>Complete Genome Sequence of Imperialibacter roseus strain P4T.</title>
        <authorList>
            <person name="Tizabi D.R."/>
            <person name="Bachvaroff T."/>
            <person name="Hill R.T."/>
        </authorList>
    </citation>
    <scope>NUCLEOTIDE SEQUENCE [LARGE SCALE GENOMIC DNA]</scope>
    <source>
        <strain evidence="1 2">P4T</strain>
    </source>
</reference>
<name>A0ABZ0INT5_9BACT</name>
<dbReference type="Proteomes" id="UP001302349">
    <property type="component" value="Chromosome"/>
</dbReference>
<gene>
    <name evidence="1" type="ORF">RT717_19285</name>
</gene>
<organism evidence="1 2">
    <name type="scientific">Imperialibacter roseus</name>
    <dbReference type="NCBI Taxonomy" id="1324217"/>
    <lineage>
        <taxon>Bacteria</taxon>
        <taxon>Pseudomonadati</taxon>
        <taxon>Bacteroidota</taxon>
        <taxon>Cytophagia</taxon>
        <taxon>Cytophagales</taxon>
        <taxon>Flammeovirgaceae</taxon>
        <taxon>Imperialibacter</taxon>
    </lineage>
</organism>
<evidence type="ECO:0000313" key="2">
    <source>
        <dbReference type="Proteomes" id="UP001302349"/>
    </source>
</evidence>
<proteinExistence type="predicted"/>
<evidence type="ECO:0000313" key="1">
    <source>
        <dbReference type="EMBL" id="WOK05227.1"/>
    </source>
</evidence>
<accession>A0ABZ0INT5</accession>
<dbReference type="RefSeq" id="WP_317487989.1">
    <property type="nucleotide sequence ID" value="NZ_CP136051.1"/>
</dbReference>
<keyword evidence="2" id="KW-1185">Reference proteome</keyword>
<dbReference type="EMBL" id="CP136051">
    <property type="protein sequence ID" value="WOK05227.1"/>
    <property type="molecule type" value="Genomic_DNA"/>
</dbReference>
<sequence length="71" mass="8362">MERHLNHTVVADLENELKDTFANIEMSDLNLQDITMDEFVEQLSKKSKLSKEEVTEMVEEKINYIYSKRLG</sequence>
<protein>
    <submittedName>
        <fullName evidence="1">Uncharacterized protein</fullName>
    </submittedName>
</protein>